<accession>A0A6F8PLW6</accession>
<dbReference type="KEGG" id="tzo:THMIRHAT_08480"/>
<proteinExistence type="predicted"/>
<organism evidence="5 6">
    <name type="scientific">Thiosulfativibrio zosterae</name>
    <dbReference type="NCBI Taxonomy" id="2675053"/>
    <lineage>
        <taxon>Bacteria</taxon>
        <taxon>Pseudomonadati</taxon>
        <taxon>Pseudomonadota</taxon>
        <taxon>Gammaproteobacteria</taxon>
        <taxon>Thiotrichales</taxon>
        <taxon>Piscirickettsiaceae</taxon>
        <taxon>Thiosulfativibrio</taxon>
    </lineage>
</organism>
<evidence type="ECO:0000259" key="3">
    <source>
        <dbReference type="Pfam" id="PF13007"/>
    </source>
</evidence>
<feature type="domain" description="Transposase IS66 C-terminal" evidence="4">
    <location>
        <begin position="460"/>
        <end position="496"/>
    </location>
</feature>
<evidence type="ECO:0000256" key="1">
    <source>
        <dbReference type="SAM" id="Coils"/>
    </source>
</evidence>
<feature type="domain" description="Transposase IS66 central" evidence="2">
    <location>
        <begin position="171"/>
        <end position="453"/>
    </location>
</feature>
<gene>
    <name evidence="5" type="ORF">THMIRHAT_08480</name>
</gene>
<dbReference type="PANTHER" id="PTHR33678">
    <property type="entry name" value="BLL1576 PROTEIN"/>
    <property type="match status" value="1"/>
</dbReference>
<evidence type="ECO:0000313" key="5">
    <source>
        <dbReference type="EMBL" id="BBP43102.1"/>
    </source>
</evidence>
<dbReference type="PANTHER" id="PTHR33678:SF1">
    <property type="entry name" value="BLL1576 PROTEIN"/>
    <property type="match status" value="1"/>
</dbReference>
<dbReference type="Pfam" id="PF03050">
    <property type="entry name" value="DDE_Tnp_IS66"/>
    <property type="match status" value="1"/>
</dbReference>
<sequence length="526" mass="60476">MTLNMSQNVIALSQENLELKEEVRLLKNQLDWFKKQLFGQKTEKRLVEIPDEQLSLLDLLSPPVKASTPEGEVITVSYQRRLGKLRADDTLNEAGLRFNDQVPVEVIEILPAELQGPDADDYEIIGLKQTFRLAQRPSSYVILRYDRPIIKHRTTQVIAPSPAPDNVLDKSLSDVSFIVGLLIDKFQYHIPFYRQHQRLNHGGITLSRSTLTNLSQRSIDLLRPIVMAQLDHVLRSKVLAMDETPIKAGLSSPGKLKQAWFWPIYGQDDEVVFTFSTSRGRFHIEKQLKERFCGTLISDGYSAYARFAQQAEGVTHAQCWVHTRRQFINAQTHATEAVNTALDLIGKLYHFEEQIKQQHLQGELKRNYRLLHSKPIVEQFFEWALQQSERTDLTPKDPFRKAIHYALTKQTALQVFLSDPEVPLDTNHLEIALRPIPMGRKNWLFCWTEMGAEQVGIIQSLITTCKLHDINPYTYLTDVLLRINQHPAKDIIQLTPRVWKATFAHNPLKSELFTKTNSALSKQAQY</sequence>
<feature type="domain" description="Transposase TnpC homeodomain" evidence="3">
    <location>
        <begin position="26"/>
        <end position="79"/>
    </location>
</feature>
<dbReference type="InterPro" id="IPR004291">
    <property type="entry name" value="Transposase_IS66_central"/>
</dbReference>
<dbReference type="AlphaFoldDB" id="A0A6F8PLW6"/>
<evidence type="ECO:0000313" key="6">
    <source>
        <dbReference type="Proteomes" id="UP000501466"/>
    </source>
</evidence>
<feature type="coiled-coil region" evidence="1">
    <location>
        <begin position="9"/>
        <end position="36"/>
    </location>
</feature>
<dbReference type="InterPro" id="IPR024463">
    <property type="entry name" value="Transposase_TnpC_homeodom"/>
</dbReference>
<evidence type="ECO:0000259" key="4">
    <source>
        <dbReference type="Pfam" id="PF13817"/>
    </source>
</evidence>
<dbReference type="Proteomes" id="UP000501466">
    <property type="component" value="Chromosome"/>
</dbReference>
<reference evidence="6" key="1">
    <citation type="submission" date="2019-11" db="EMBL/GenBank/DDBJ databases">
        <title>Isolation and characterization of two novel species in the genus Thiomicrorhabdus.</title>
        <authorList>
            <person name="Mochizuki J."/>
            <person name="Kojima H."/>
            <person name="Fukui M."/>
        </authorList>
    </citation>
    <scope>NUCLEOTIDE SEQUENCE [LARGE SCALE GENOMIC DNA]</scope>
    <source>
        <strain evidence="6">AkT22</strain>
    </source>
</reference>
<dbReference type="Pfam" id="PF13007">
    <property type="entry name" value="LZ_Tnp_IS66"/>
    <property type="match status" value="1"/>
</dbReference>
<dbReference type="NCBIfam" id="NF033517">
    <property type="entry name" value="transpos_IS66"/>
    <property type="match status" value="1"/>
</dbReference>
<dbReference type="Pfam" id="PF13817">
    <property type="entry name" value="DDE_Tnp_IS66_C"/>
    <property type="match status" value="1"/>
</dbReference>
<protein>
    <submittedName>
        <fullName evidence="5">Transposase</fullName>
    </submittedName>
</protein>
<keyword evidence="1" id="KW-0175">Coiled coil</keyword>
<dbReference type="EMBL" id="AP021888">
    <property type="protein sequence ID" value="BBP43102.1"/>
    <property type="molecule type" value="Genomic_DNA"/>
</dbReference>
<keyword evidence="6" id="KW-1185">Reference proteome</keyword>
<evidence type="ECO:0000259" key="2">
    <source>
        <dbReference type="Pfam" id="PF03050"/>
    </source>
</evidence>
<dbReference type="InterPro" id="IPR052344">
    <property type="entry name" value="Transposase-related"/>
</dbReference>
<name>A0A6F8PLW6_9GAMM</name>
<dbReference type="InterPro" id="IPR039552">
    <property type="entry name" value="IS66_C"/>
</dbReference>